<dbReference type="Proteomes" id="UP001234297">
    <property type="component" value="Chromosome 5"/>
</dbReference>
<organism evidence="1 2">
    <name type="scientific">Persea americana</name>
    <name type="common">Avocado</name>
    <dbReference type="NCBI Taxonomy" id="3435"/>
    <lineage>
        <taxon>Eukaryota</taxon>
        <taxon>Viridiplantae</taxon>
        <taxon>Streptophyta</taxon>
        <taxon>Embryophyta</taxon>
        <taxon>Tracheophyta</taxon>
        <taxon>Spermatophyta</taxon>
        <taxon>Magnoliopsida</taxon>
        <taxon>Magnoliidae</taxon>
        <taxon>Laurales</taxon>
        <taxon>Lauraceae</taxon>
        <taxon>Persea</taxon>
    </lineage>
</organism>
<sequence>MPVMTFCKTILLRCVRGLLTLSKAELALRRTVPPLGKQPADHEGAVDAGERDRGRAARRAAKQLGVFEAGGCSGSSVESGVYGGGNNGSGVEQGRGSVNAFEALDHGGELMEDGSGRSSSAQRDVEEDGVYDAKQTQHCLPSQITFSLLQS</sequence>
<evidence type="ECO:0000313" key="1">
    <source>
        <dbReference type="EMBL" id="KAJ8640118.1"/>
    </source>
</evidence>
<evidence type="ECO:0000313" key="2">
    <source>
        <dbReference type="Proteomes" id="UP001234297"/>
    </source>
</evidence>
<keyword evidence="2" id="KW-1185">Reference proteome</keyword>
<dbReference type="EMBL" id="CM056813">
    <property type="protein sequence ID" value="KAJ8640118.1"/>
    <property type="molecule type" value="Genomic_DNA"/>
</dbReference>
<proteinExistence type="predicted"/>
<name>A0ACC2M381_PERAE</name>
<gene>
    <name evidence="1" type="ORF">MRB53_016812</name>
</gene>
<reference evidence="1 2" key="1">
    <citation type="journal article" date="2022" name="Hortic Res">
        <title>A haplotype resolved chromosomal level avocado genome allows analysis of novel avocado genes.</title>
        <authorList>
            <person name="Nath O."/>
            <person name="Fletcher S.J."/>
            <person name="Hayward A."/>
            <person name="Shaw L.M."/>
            <person name="Masouleh A.K."/>
            <person name="Furtado A."/>
            <person name="Henry R.J."/>
            <person name="Mitter N."/>
        </authorList>
    </citation>
    <scope>NUCLEOTIDE SEQUENCE [LARGE SCALE GENOMIC DNA]</scope>
    <source>
        <strain evidence="2">cv. Hass</strain>
    </source>
</reference>
<accession>A0ACC2M381</accession>
<comment type="caution">
    <text evidence="1">The sequence shown here is derived from an EMBL/GenBank/DDBJ whole genome shotgun (WGS) entry which is preliminary data.</text>
</comment>
<protein>
    <submittedName>
        <fullName evidence="1">Uncharacterized protein</fullName>
    </submittedName>
</protein>